<dbReference type="InterPro" id="IPR028889">
    <property type="entry name" value="USP"/>
</dbReference>
<dbReference type="InterPro" id="IPR001394">
    <property type="entry name" value="Peptidase_C19_UCH"/>
</dbReference>
<dbReference type="Pfam" id="PF06337">
    <property type="entry name" value="DUSP"/>
    <property type="match status" value="2"/>
</dbReference>
<evidence type="ECO:0000256" key="2">
    <source>
        <dbReference type="RuleBase" id="RU366025"/>
    </source>
</evidence>
<dbReference type="GO" id="GO:0016579">
    <property type="term" value="P:protein deubiquitination"/>
    <property type="evidence" value="ECO:0007669"/>
    <property type="project" value="InterPro"/>
</dbReference>
<organism evidence="6 7">
    <name type="scientific">Panagrellus redivivus</name>
    <name type="common">Microworm</name>
    <dbReference type="NCBI Taxonomy" id="6233"/>
    <lineage>
        <taxon>Eukaryota</taxon>
        <taxon>Metazoa</taxon>
        <taxon>Ecdysozoa</taxon>
        <taxon>Nematoda</taxon>
        <taxon>Chromadorea</taxon>
        <taxon>Rhabditida</taxon>
        <taxon>Tylenchina</taxon>
        <taxon>Panagrolaimomorpha</taxon>
        <taxon>Panagrolaimoidea</taxon>
        <taxon>Panagrolaimidae</taxon>
        <taxon>Panagrellus</taxon>
    </lineage>
</organism>
<dbReference type="Pfam" id="PF00443">
    <property type="entry name" value="UCH"/>
    <property type="match status" value="1"/>
</dbReference>
<name>A0A7E4VJ70_PANRE</name>
<comment type="catalytic activity">
    <reaction evidence="1 2">
        <text>Thiol-dependent hydrolysis of ester, thioester, amide, peptide and isopeptide bonds formed by the C-terminal Gly of ubiquitin (a 76-residue protein attached to proteins as an intracellular targeting signal).</text>
        <dbReference type="EC" id="3.4.19.12"/>
    </reaction>
</comment>
<dbReference type="PANTHER" id="PTHR21646:SF86">
    <property type="entry name" value="UBIQUITIN CARBOXYL-TERMINAL HYDROLASE"/>
    <property type="match status" value="1"/>
</dbReference>
<proteinExistence type="inferred from homology"/>
<dbReference type="PROSITE" id="PS00973">
    <property type="entry name" value="USP_2"/>
    <property type="match status" value="1"/>
</dbReference>
<feature type="compositionally biased region" description="Basic and acidic residues" evidence="3">
    <location>
        <begin position="824"/>
        <end position="837"/>
    </location>
</feature>
<keyword evidence="6" id="KW-1185">Reference proteome</keyword>
<dbReference type="SUPFAM" id="SSF143791">
    <property type="entry name" value="DUSP-like"/>
    <property type="match status" value="2"/>
</dbReference>
<evidence type="ECO:0000259" key="4">
    <source>
        <dbReference type="PROSITE" id="PS50235"/>
    </source>
</evidence>
<dbReference type="SMART" id="SM00695">
    <property type="entry name" value="DUSP"/>
    <property type="match status" value="2"/>
</dbReference>
<reference evidence="6" key="1">
    <citation type="journal article" date="2013" name="Genetics">
        <title>The draft genome and transcriptome of Panagrellus redivivus are shaped by the harsh demands of a free-living lifestyle.</title>
        <authorList>
            <person name="Srinivasan J."/>
            <person name="Dillman A.R."/>
            <person name="Macchietto M.G."/>
            <person name="Heikkinen L."/>
            <person name="Lakso M."/>
            <person name="Fracchia K.M."/>
            <person name="Antoshechkin I."/>
            <person name="Mortazavi A."/>
            <person name="Wong G."/>
            <person name="Sternberg P.W."/>
        </authorList>
    </citation>
    <scope>NUCLEOTIDE SEQUENCE [LARGE SCALE GENOMIC DNA]</scope>
    <source>
        <strain evidence="6">MT8872</strain>
    </source>
</reference>
<evidence type="ECO:0000259" key="5">
    <source>
        <dbReference type="PROSITE" id="PS51283"/>
    </source>
</evidence>
<feature type="region of interest" description="Disordered" evidence="3">
    <location>
        <begin position="315"/>
        <end position="350"/>
    </location>
</feature>
<feature type="compositionally biased region" description="Low complexity" evidence="3">
    <location>
        <begin position="315"/>
        <end position="331"/>
    </location>
</feature>
<dbReference type="Gene3D" id="3.90.70.10">
    <property type="entry name" value="Cysteine proteinases"/>
    <property type="match status" value="1"/>
</dbReference>
<sequence length="849" mass="96827">MANDTESTVLLSEAPEKLTFASMQMTNEFWKVHMTIENDPAIDEEGYPRGLVGLFNQGNSCYMNAAIQALSNTPPLREYFRAHLPALNSASNLDNDSNPADFLTVRKPVSDAFQELIGKIWSTRRIPCIRPTLFCYKIKDRCPQFKGYTQQDAQEFIRCFLDVLHQELRHPVTPSALPKPEECDGEEASISSSCSSSQDGLNVADSDKFETPDSGLSSDTGESSKPEKKAPISPTSSPVPPKSERSRNISESAKKKDSHTAQQFRSIITEVFDGELISTVKCMTCHHLSNTTETFQDISLSIPSQEQIALLRESPSVDLDVSTSSDSGVSEDIADEEDEEEEVPSKKRKRATSSMAVQQPQFSYAYWFYFIAKSWLIDPWLSYFVHFYRFMFAGHISLEDCLYAFFSADHLHGEDMYSCEKCSKLRNGVKQCRLTRLPEVLCIHLKRFRHECAYNSKVGTWVTFPMCDLNLRPYMSKASLEQVDEKDLSTHYDLVALVSHRGTGVEYGHYIAYCRNDLDGCWYEFDDASVSPVSESDVICKEAYVLFYQKKGTLVNEEFKDRVLDVLSNIKEPNSDAYFISAEWLYRFRTFAEPGPITNSDFLCEHLGRMPLLRANQVLPIPAGVWKMLHDRYGGGPPCDRIGPCHICHKRVIDIVSRKKRELAVMQRLERSMRYATVLPMNLVSYSWFEQWEAFVNQFHRNPPGPIRNDALLQRQRDGSVRLRSGINYKTLTRDQWTYLHNIYGGGPEVFRTYDRQISPEEVEEIVQEYDEKMRIAAKRLRETVVVEHPVSDAEEAEEAEEAVKTDTVEDETTEEPSTSPAEDTVKAEADHDAEDVLKEEEEQVEAVF</sequence>
<dbReference type="PROSITE" id="PS00972">
    <property type="entry name" value="USP_1"/>
    <property type="match status" value="1"/>
</dbReference>
<keyword evidence="2" id="KW-0645">Protease</keyword>
<dbReference type="InterPro" id="IPR035927">
    <property type="entry name" value="DUSP-like_sf"/>
</dbReference>
<dbReference type="GO" id="GO:0004843">
    <property type="term" value="F:cysteine-type deubiquitinase activity"/>
    <property type="evidence" value="ECO:0007669"/>
    <property type="project" value="UniProtKB-UniRule"/>
</dbReference>
<evidence type="ECO:0000256" key="3">
    <source>
        <dbReference type="SAM" id="MobiDB-lite"/>
    </source>
</evidence>
<evidence type="ECO:0000313" key="7">
    <source>
        <dbReference type="WBParaSite" id="Pan_g21830.t1"/>
    </source>
</evidence>
<dbReference type="AlphaFoldDB" id="A0A7E4VJ70"/>
<feature type="compositionally biased region" description="Acidic residues" evidence="3">
    <location>
        <begin position="332"/>
        <end position="342"/>
    </location>
</feature>
<dbReference type="GO" id="GO:0006508">
    <property type="term" value="P:proteolysis"/>
    <property type="evidence" value="ECO:0007669"/>
    <property type="project" value="UniProtKB-KW"/>
</dbReference>
<feature type="domain" description="USP" evidence="4">
    <location>
        <begin position="52"/>
        <end position="551"/>
    </location>
</feature>
<dbReference type="InterPro" id="IPR050185">
    <property type="entry name" value="Ub_carboxyl-term_hydrolase"/>
</dbReference>
<feature type="region of interest" description="Disordered" evidence="3">
    <location>
        <begin position="172"/>
        <end position="262"/>
    </location>
</feature>
<dbReference type="InterPro" id="IPR038765">
    <property type="entry name" value="Papain-like_cys_pep_sf"/>
</dbReference>
<dbReference type="PANTHER" id="PTHR21646">
    <property type="entry name" value="UBIQUITIN CARBOXYL-TERMINAL HYDROLASE"/>
    <property type="match status" value="1"/>
</dbReference>
<feature type="domain" description="DUSP" evidence="5">
    <location>
        <begin position="546"/>
        <end position="645"/>
    </location>
</feature>
<dbReference type="SUPFAM" id="SSF54001">
    <property type="entry name" value="Cysteine proteinases"/>
    <property type="match status" value="1"/>
</dbReference>
<keyword evidence="2" id="KW-0378">Hydrolase</keyword>
<dbReference type="InterPro" id="IPR018200">
    <property type="entry name" value="USP_CS"/>
</dbReference>
<keyword evidence="2" id="KW-0833">Ubl conjugation pathway</keyword>
<feature type="compositionally biased region" description="Basic and acidic residues" evidence="3">
    <location>
        <begin position="242"/>
        <end position="259"/>
    </location>
</feature>
<comment type="similarity">
    <text evidence="2">Belongs to the peptidase C19 family.</text>
</comment>
<accession>A0A7E4VJ70</accession>
<keyword evidence="2" id="KW-0788">Thiol protease</keyword>
<reference evidence="7" key="2">
    <citation type="submission" date="2020-10" db="UniProtKB">
        <authorList>
            <consortium name="WormBaseParasite"/>
        </authorList>
    </citation>
    <scope>IDENTIFICATION</scope>
</reference>
<dbReference type="PROSITE" id="PS51283">
    <property type="entry name" value="DUSP"/>
    <property type="match status" value="2"/>
</dbReference>
<dbReference type="Gene3D" id="3.30.2230.10">
    <property type="entry name" value="DUSP-like"/>
    <property type="match status" value="2"/>
</dbReference>
<feature type="domain" description="DUSP" evidence="5">
    <location>
        <begin position="657"/>
        <end position="755"/>
    </location>
</feature>
<dbReference type="PROSITE" id="PS50235">
    <property type="entry name" value="USP_3"/>
    <property type="match status" value="1"/>
</dbReference>
<dbReference type="WBParaSite" id="Pan_g21830.t1">
    <property type="protein sequence ID" value="Pan_g21830.t1"/>
    <property type="gene ID" value="Pan_g21830"/>
</dbReference>
<dbReference type="Proteomes" id="UP000492821">
    <property type="component" value="Unassembled WGS sequence"/>
</dbReference>
<dbReference type="EC" id="3.4.19.12" evidence="2"/>
<feature type="region of interest" description="Disordered" evidence="3">
    <location>
        <begin position="789"/>
        <end position="849"/>
    </location>
</feature>
<dbReference type="InterPro" id="IPR006615">
    <property type="entry name" value="Pept_C19_DUSP"/>
</dbReference>
<evidence type="ECO:0000256" key="1">
    <source>
        <dbReference type="ARBA" id="ARBA00000707"/>
    </source>
</evidence>
<feature type="compositionally biased region" description="Acidic residues" evidence="3">
    <location>
        <begin position="838"/>
        <end position="849"/>
    </location>
</feature>
<evidence type="ECO:0000313" key="6">
    <source>
        <dbReference type="Proteomes" id="UP000492821"/>
    </source>
</evidence>
<protein>
    <recommendedName>
        <fullName evidence="2">Ubiquitin carboxyl-terminal hydrolase</fullName>
        <ecNumber evidence="2">3.4.19.12</ecNumber>
    </recommendedName>
</protein>